<comment type="caution">
    <text evidence="2">The sequence shown here is derived from an EMBL/GenBank/DDBJ whole genome shotgun (WGS) entry which is preliminary data.</text>
</comment>
<dbReference type="EMBL" id="JAWQEG010007441">
    <property type="protein sequence ID" value="KAK3852395.1"/>
    <property type="molecule type" value="Genomic_DNA"/>
</dbReference>
<evidence type="ECO:0000313" key="3">
    <source>
        <dbReference type="Proteomes" id="UP001286313"/>
    </source>
</evidence>
<feature type="region of interest" description="Disordered" evidence="1">
    <location>
        <begin position="1"/>
        <end position="56"/>
    </location>
</feature>
<evidence type="ECO:0000256" key="1">
    <source>
        <dbReference type="SAM" id="MobiDB-lite"/>
    </source>
</evidence>
<proteinExistence type="predicted"/>
<feature type="compositionally biased region" description="Pro residues" evidence="1">
    <location>
        <begin position="27"/>
        <end position="37"/>
    </location>
</feature>
<gene>
    <name evidence="2" type="ORF">Pcinc_041018</name>
</gene>
<keyword evidence="3" id="KW-1185">Reference proteome</keyword>
<accession>A0AAE1BKR1</accession>
<reference evidence="2" key="1">
    <citation type="submission" date="2023-10" db="EMBL/GenBank/DDBJ databases">
        <title>Genome assemblies of two species of porcelain crab, Petrolisthes cinctipes and Petrolisthes manimaculis (Anomura: Porcellanidae).</title>
        <authorList>
            <person name="Angst P."/>
        </authorList>
    </citation>
    <scope>NUCLEOTIDE SEQUENCE</scope>
    <source>
        <strain evidence="2">PB745_01</strain>
        <tissue evidence="2">Gill</tissue>
    </source>
</reference>
<name>A0AAE1BKR1_PETCI</name>
<dbReference type="AlphaFoldDB" id="A0AAE1BKR1"/>
<sequence>MSPQLYFSTPQPPLTRLPSPQLFESDPPTPQPLPYLRPPSLHTPFPSPLKSAMQSSPHNRLKAVAWSRRHHCTPFINNLLNQTSYFDFH</sequence>
<protein>
    <submittedName>
        <fullName evidence="2">Uncharacterized protein</fullName>
    </submittedName>
</protein>
<dbReference type="Proteomes" id="UP001286313">
    <property type="component" value="Unassembled WGS sequence"/>
</dbReference>
<evidence type="ECO:0000313" key="2">
    <source>
        <dbReference type="EMBL" id="KAK3852395.1"/>
    </source>
</evidence>
<organism evidence="2 3">
    <name type="scientific">Petrolisthes cinctipes</name>
    <name type="common">Flat porcelain crab</name>
    <dbReference type="NCBI Taxonomy" id="88211"/>
    <lineage>
        <taxon>Eukaryota</taxon>
        <taxon>Metazoa</taxon>
        <taxon>Ecdysozoa</taxon>
        <taxon>Arthropoda</taxon>
        <taxon>Crustacea</taxon>
        <taxon>Multicrustacea</taxon>
        <taxon>Malacostraca</taxon>
        <taxon>Eumalacostraca</taxon>
        <taxon>Eucarida</taxon>
        <taxon>Decapoda</taxon>
        <taxon>Pleocyemata</taxon>
        <taxon>Anomura</taxon>
        <taxon>Galatheoidea</taxon>
        <taxon>Porcellanidae</taxon>
        <taxon>Petrolisthes</taxon>
    </lineage>
</organism>